<proteinExistence type="predicted"/>
<dbReference type="OrthoDB" id="3664327at2759"/>
<evidence type="ECO:0000313" key="2">
    <source>
        <dbReference type="Proteomes" id="UP000192596"/>
    </source>
</evidence>
<sequence>MQVGNPASALDTWAHPIVHHTTDPASPQHVNASLKAWVGAGNDLRHLAPGLLLVSGHKGGEDKEGDRVRDFEMKDLKVLKALLPRPWEERLVKITEGGTNLKRWLRMNDHKLICKPMRDMPPRPSARHIRVLYFPATGSKPRLLWMLKAPPGSKADHLNDQEVARLISDPYGSARIYIRNAPETTPGLIVHFSTKPGEPTNAILREWIGEQRMKHYAPGPILVSGHRGGHAERDVHRDFEMEDLVILKMMLQSPMQSEYLQKVTHGGRDFSGWLRA</sequence>
<dbReference type="Proteomes" id="UP000192596">
    <property type="component" value="Unassembled WGS sequence"/>
</dbReference>
<dbReference type="EMBL" id="NAJO01000015">
    <property type="protein sequence ID" value="OQO06934.1"/>
    <property type="molecule type" value="Genomic_DNA"/>
</dbReference>
<dbReference type="AlphaFoldDB" id="A0A1V8T6L6"/>
<reference evidence="2" key="1">
    <citation type="submission" date="2017-03" db="EMBL/GenBank/DDBJ databases">
        <title>Genomes of endolithic fungi from Antarctica.</title>
        <authorList>
            <person name="Coleine C."/>
            <person name="Masonjones S."/>
            <person name="Stajich J.E."/>
        </authorList>
    </citation>
    <scope>NUCLEOTIDE SEQUENCE [LARGE SCALE GENOMIC DNA]</scope>
    <source>
        <strain evidence="2">CCFEE 5527</strain>
    </source>
</reference>
<accession>A0A1V8T6L6</accession>
<organism evidence="1 2">
    <name type="scientific">Cryoendolithus antarcticus</name>
    <dbReference type="NCBI Taxonomy" id="1507870"/>
    <lineage>
        <taxon>Eukaryota</taxon>
        <taxon>Fungi</taxon>
        <taxon>Dikarya</taxon>
        <taxon>Ascomycota</taxon>
        <taxon>Pezizomycotina</taxon>
        <taxon>Dothideomycetes</taxon>
        <taxon>Dothideomycetidae</taxon>
        <taxon>Cladosporiales</taxon>
        <taxon>Cladosporiaceae</taxon>
        <taxon>Cryoendolithus</taxon>
    </lineage>
</organism>
<gene>
    <name evidence="1" type="ORF">B0A48_07500</name>
</gene>
<protein>
    <submittedName>
        <fullName evidence="1">Uncharacterized protein</fullName>
    </submittedName>
</protein>
<name>A0A1V8T6L6_9PEZI</name>
<evidence type="ECO:0000313" key="1">
    <source>
        <dbReference type="EMBL" id="OQO06934.1"/>
    </source>
</evidence>
<dbReference type="InParanoid" id="A0A1V8T6L6"/>
<keyword evidence="2" id="KW-1185">Reference proteome</keyword>
<dbReference type="STRING" id="1507870.A0A1V8T6L6"/>
<comment type="caution">
    <text evidence="1">The sequence shown here is derived from an EMBL/GenBank/DDBJ whole genome shotgun (WGS) entry which is preliminary data.</text>
</comment>